<gene>
    <name evidence="2" type="ORF">HGRIS_002829</name>
</gene>
<keyword evidence="1" id="KW-1133">Transmembrane helix</keyword>
<keyword evidence="1" id="KW-0812">Transmembrane</keyword>
<name>A0ABR3JMD4_9AGAR</name>
<accession>A0ABR3JMD4</accession>
<evidence type="ECO:0000313" key="3">
    <source>
        <dbReference type="Proteomes" id="UP001556367"/>
    </source>
</evidence>
<organism evidence="2 3">
    <name type="scientific">Hohenbuehelia grisea</name>
    <dbReference type="NCBI Taxonomy" id="104357"/>
    <lineage>
        <taxon>Eukaryota</taxon>
        <taxon>Fungi</taxon>
        <taxon>Dikarya</taxon>
        <taxon>Basidiomycota</taxon>
        <taxon>Agaricomycotina</taxon>
        <taxon>Agaricomycetes</taxon>
        <taxon>Agaricomycetidae</taxon>
        <taxon>Agaricales</taxon>
        <taxon>Pleurotineae</taxon>
        <taxon>Pleurotaceae</taxon>
        <taxon>Hohenbuehelia</taxon>
    </lineage>
</organism>
<comment type="caution">
    <text evidence="2">The sequence shown here is derived from an EMBL/GenBank/DDBJ whole genome shotgun (WGS) entry which is preliminary data.</text>
</comment>
<dbReference type="Proteomes" id="UP001556367">
    <property type="component" value="Unassembled WGS sequence"/>
</dbReference>
<sequence length="115" mass="13018">MPSIWLSFLALSCISCLFLFMDRVPHDRGSGRGRESRTTPARTMPPICPPFFALSCHSCLLVFVDRVEALNAHQAYLAAIIASIDLTLECRRTFALQRFLPVESPKHLYPFHLNV</sequence>
<evidence type="ECO:0000313" key="2">
    <source>
        <dbReference type="EMBL" id="KAL0956706.1"/>
    </source>
</evidence>
<keyword evidence="3" id="KW-1185">Reference proteome</keyword>
<dbReference type="EMBL" id="JASNQZ010000006">
    <property type="protein sequence ID" value="KAL0956706.1"/>
    <property type="molecule type" value="Genomic_DNA"/>
</dbReference>
<feature type="transmembrane region" description="Helical" evidence="1">
    <location>
        <begin position="6"/>
        <end position="24"/>
    </location>
</feature>
<evidence type="ECO:0000256" key="1">
    <source>
        <dbReference type="SAM" id="Phobius"/>
    </source>
</evidence>
<keyword evidence="1" id="KW-0472">Membrane</keyword>
<evidence type="ECO:0008006" key="4">
    <source>
        <dbReference type="Google" id="ProtNLM"/>
    </source>
</evidence>
<protein>
    <recommendedName>
        <fullName evidence="4">Secreted protein</fullName>
    </recommendedName>
</protein>
<proteinExistence type="predicted"/>
<reference evidence="3" key="1">
    <citation type="submission" date="2024-06" db="EMBL/GenBank/DDBJ databases">
        <title>Multi-omics analyses provide insights into the biosynthesis of the anticancer antibiotic pleurotin in Hohenbuehelia grisea.</title>
        <authorList>
            <person name="Weaver J.A."/>
            <person name="Alberti F."/>
        </authorList>
    </citation>
    <scope>NUCLEOTIDE SEQUENCE [LARGE SCALE GENOMIC DNA]</scope>
    <source>
        <strain evidence="3">T-177</strain>
    </source>
</reference>